<evidence type="ECO:0000313" key="2">
    <source>
        <dbReference type="EMBL" id="ETE62638.1"/>
    </source>
</evidence>
<gene>
    <name evidence="2" type="primary">deaD</name>
    <name evidence="2" type="ORF">L345_11604</name>
</gene>
<organism evidence="2 3">
    <name type="scientific">Ophiophagus hannah</name>
    <name type="common">King cobra</name>
    <name type="synonym">Naja hannah</name>
    <dbReference type="NCBI Taxonomy" id="8665"/>
    <lineage>
        <taxon>Eukaryota</taxon>
        <taxon>Metazoa</taxon>
        <taxon>Chordata</taxon>
        <taxon>Craniata</taxon>
        <taxon>Vertebrata</taxon>
        <taxon>Euteleostomi</taxon>
        <taxon>Lepidosauria</taxon>
        <taxon>Squamata</taxon>
        <taxon>Bifurcata</taxon>
        <taxon>Unidentata</taxon>
        <taxon>Episquamata</taxon>
        <taxon>Toxicofera</taxon>
        <taxon>Serpentes</taxon>
        <taxon>Colubroidea</taxon>
        <taxon>Elapidae</taxon>
        <taxon>Elapinae</taxon>
        <taxon>Ophiophagus</taxon>
    </lineage>
</organism>
<keyword evidence="3" id="KW-1185">Reference proteome</keyword>
<feature type="compositionally biased region" description="Basic and acidic residues" evidence="1">
    <location>
        <begin position="122"/>
        <end position="167"/>
    </location>
</feature>
<proteinExistence type="predicted"/>
<evidence type="ECO:0000256" key="1">
    <source>
        <dbReference type="SAM" id="MobiDB-lite"/>
    </source>
</evidence>
<dbReference type="EMBL" id="AZIM01003135">
    <property type="protein sequence ID" value="ETE62638.1"/>
    <property type="molecule type" value="Genomic_DNA"/>
</dbReference>
<feature type="region of interest" description="Disordered" evidence="1">
    <location>
        <begin position="98"/>
        <end position="167"/>
    </location>
</feature>
<accession>V8NLT8</accession>
<feature type="non-terminal residue" evidence="2">
    <location>
        <position position="1"/>
    </location>
</feature>
<reference evidence="2 3" key="1">
    <citation type="journal article" date="2013" name="Proc. Natl. Acad. Sci. U.S.A.">
        <title>The king cobra genome reveals dynamic gene evolution and adaptation in the snake venom system.</title>
        <authorList>
            <person name="Vonk F.J."/>
            <person name="Casewell N.R."/>
            <person name="Henkel C.V."/>
            <person name="Heimberg A.M."/>
            <person name="Jansen H.J."/>
            <person name="McCleary R.J."/>
            <person name="Kerkkamp H.M."/>
            <person name="Vos R.A."/>
            <person name="Guerreiro I."/>
            <person name="Calvete J.J."/>
            <person name="Wuster W."/>
            <person name="Woods A.E."/>
            <person name="Logan J.M."/>
            <person name="Harrison R.A."/>
            <person name="Castoe T.A."/>
            <person name="de Koning A.P."/>
            <person name="Pollock D.D."/>
            <person name="Yandell M."/>
            <person name="Calderon D."/>
            <person name="Renjifo C."/>
            <person name="Currier R.B."/>
            <person name="Salgado D."/>
            <person name="Pla D."/>
            <person name="Sanz L."/>
            <person name="Hyder A.S."/>
            <person name="Ribeiro J.M."/>
            <person name="Arntzen J.W."/>
            <person name="van den Thillart G.E."/>
            <person name="Boetzer M."/>
            <person name="Pirovano W."/>
            <person name="Dirks R.P."/>
            <person name="Spaink H.P."/>
            <person name="Duboule D."/>
            <person name="McGlinn E."/>
            <person name="Kini R.M."/>
            <person name="Richardson M.K."/>
        </authorList>
    </citation>
    <scope>NUCLEOTIDE SEQUENCE</scope>
    <source>
        <tissue evidence="2">Blood</tissue>
    </source>
</reference>
<comment type="caution">
    <text evidence="2">The sequence shown here is derived from an EMBL/GenBank/DDBJ whole genome shotgun (WGS) entry which is preliminary data.</text>
</comment>
<evidence type="ECO:0000313" key="3">
    <source>
        <dbReference type="Proteomes" id="UP000018936"/>
    </source>
</evidence>
<sequence length="167" mass="18116">MSSLGLLSRPVLTQTWFQGSKCETKPSSRVTRAAAAALSFKQPCTHWAPRGPLPHCCQPPQSPKAVLHSLMVLASSLLFTLRDVSHLHLLPVNHNMPRASARSKGRELNPTPQQLLGLKPGLAERKREGEEGRDGGMEGEKEGKREGGEGRQGGREGKEGRGRGREG</sequence>
<dbReference type="AlphaFoldDB" id="V8NLT8"/>
<dbReference type="Proteomes" id="UP000018936">
    <property type="component" value="Unassembled WGS sequence"/>
</dbReference>
<name>V8NLT8_OPHHA</name>
<protein>
    <submittedName>
        <fullName evidence="2">Cold-shock DEAD box protein A</fullName>
    </submittedName>
</protein>